<protein>
    <submittedName>
        <fullName evidence="2">Uncharacterized protein</fullName>
    </submittedName>
</protein>
<accession>N1QHF2</accession>
<name>N1QHF2_SPHMS</name>
<feature type="region of interest" description="Disordered" evidence="1">
    <location>
        <begin position="1"/>
        <end position="37"/>
    </location>
</feature>
<dbReference type="Proteomes" id="UP000016931">
    <property type="component" value="Unassembled WGS sequence"/>
</dbReference>
<evidence type="ECO:0000313" key="3">
    <source>
        <dbReference type="Proteomes" id="UP000016931"/>
    </source>
</evidence>
<dbReference type="RefSeq" id="XP_016757570.1">
    <property type="nucleotide sequence ID" value="XM_016900884.1"/>
</dbReference>
<sequence length="149" mass="16257">MAPTKKTTAATANTAFDPDPNTAASTGIPTELPTHTDGYTNPDLVMEIIWPAPKMQLQSIHMAEDNYTVISALSFGYWSCIGSEDSTNRVEGGHTHPRNATCLHDSWNLTESDGTKSHEKCHCGTKTATAARKPYTGLWNQNWPGVLPR</sequence>
<feature type="compositionally biased region" description="Low complexity" evidence="1">
    <location>
        <begin position="1"/>
        <end position="15"/>
    </location>
</feature>
<organism evidence="2 3">
    <name type="scientific">Sphaerulina musiva (strain SO2202)</name>
    <name type="common">Poplar stem canker fungus</name>
    <name type="synonym">Septoria musiva</name>
    <dbReference type="NCBI Taxonomy" id="692275"/>
    <lineage>
        <taxon>Eukaryota</taxon>
        <taxon>Fungi</taxon>
        <taxon>Dikarya</taxon>
        <taxon>Ascomycota</taxon>
        <taxon>Pezizomycotina</taxon>
        <taxon>Dothideomycetes</taxon>
        <taxon>Dothideomycetidae</taxon>
        <taxon>Mycosphaerellales</taxon>
        <taxon>Mycosphaerellaceae</taxon>
        <taxon>Sphaerulina</taxon>
    </lineage>
</organism>
<evidence type="ECO:0000256" key="1">
    <source>
        <dbReference type="SAM" id="MobiDB-lite"/>
    </source>
</evidence>
<reference evidence="2 3" key="1">
    <citation type="journal article" date="2012" name="PLoS Pathog.">
        <title>Diverse lifestyles and strategies of plant pathogenesis encoded in the genomes of eighteen Dothideomycetes fungi.</title>
        <authorList>
            <person name="Ohm R.A."/>
            <person name="Feau N."/>
            <person name="Henrissat B."/>
            <person name="Schoch C.L."/>
            <person name="Horwitz B.A."/>
            <person name="Barry K.W."/>
            <person name="Condon B.J."/>
            <person name="Copeland A.C."/>
            <person name="Dhillon B."/>
            <person name="Glaser F."/>
            <person name="Hesse C.N."/>
            <person name="Kosti I."/>
            <person name="LaButti K."/>
            <person name="Lindquist E.A."/>
            <person name="Lucas S."/>
            <person name="Salamov A.A."/>
            <person name="Bradshaw R.E."/>
            <person name="Ciuffetti L."/>
            <person name="Hamelin R.C."/>
            <person name="Kema G.H.J."/>
            <person name="Lawrence C."/>
            <person name="Scott J.A."/>
            <person name="Spatafora J.W."/>
            <person name="Turgeon B.G."/>
            <person name="de Wit P.J.G.M."/>
            <person name="Zhong S."/>
            <person name="Goodwin S.B."/>
            <person name="Grigoriev I.V."/>
        </authorList>
    </citation>
    <scope>NUCLEOTIDE SEQUENCE [LARGE SCALE GENOMIC DNA]</scope>
    <source>
        <strain evidence="2 3">SO2202</strain>
    </source>
</reference>
<dbReference type="HOGENOM" id="CLU_1750825_0_0_1"/>
<dbReference type="AlphaFoldDB" id="N1QHF2"/>
<evidence type="ECO:0000313" key="2">
    <source>
        <dbReference type="EMBL" id="EMF09449.1"/>
    </source>
</evidence>
<dbReference type="EMBL" id="KB456269">
    <property type="protein sequence ID" value="EMF09449.1"/>
    <property type="molecule type" value="Genomic_DNA"/>
</dbReference>
<keyword evidence="3" id="KW-1185">Reference proteome</keyword>
<dbReference type="GeneID" id="27898021"/>
<gene>
    <name evidence="2" type="ORF">SEPMUDRAFT_110934</name>
</gene>
<proteinExistence type="predicted"/>